<keyword evidence="1" id="KW-0732">Signal</keyword>
<dbReference type="EMBL" id="CH473951">
    <property type="protein sequence ID" value="EDM02322.1"/>
    <property type="molecule type" value="Genomic_DNA"/>
</dbReference>
<evidence type="ECO:0000256" key="1">
    <source>
        <dbReference type="SAM" id="SignalP"/>
    </source>
</evidence>
<evidence type="ECO:0000313" key="2">
    <source>
        <dbReference type="EMBL" id="EDM02322.1"/>
    </source>
</evidence>
<organism evidence="2 3">
    <name type="scientific">Rattus norvegicus</name>
    <name type="common">Rat</name>
    <dbReference type="NCBI Taxonomy" id="10116"/>
    <lineage>
        <taxon>Eukaryota</taxon>
        <taxon>Metazoa</taxon>
        <taxon>Chordata</taxon>
        <taxon>Craniata</taxon>
        <taxon>Vertebrata</taxon>
        <taxon>Euteleostomi</taxon>
        <taxon>Mammalia</taxon>
        <taxon>Eutheria</taxon>
        <taxon>Euarchontoglires</taxon>
        <taxon>Glires</taxon>
        <taxon>Rodentia</taxon>
        <taxon>Myomorpha</taxon>
        <taxon>Muroidea</taxon>
        <taxon>Muridae</taxon>
        <taxon>Murinae</taxon>
        <taxon>Rattus</taxon>
    </lineage>
</organism>
<evidence type="ECO:0000313" key="3">
    <source>
        <dbReference type="Proteomes" id="UP000234681"/>
    </source>
</evidence>
<gene>
    <name evidence="2" type="ORF">rCG_37099</name>
</gene>
<sequence>MDVLLIFVLLRYLEVEPTKPPGDSAGKSGIWQRGMKDLFLASAISSFEMICQVRMIQGLVTIHSELLGSE</sequence>
<proteinExistence type="predicted"/>
<name>A6HTV9_RAT</name>
<feature type="chain" id="PRO_5039935387" evidence="1">
    <location>
        <begin position="18"/>
        <end position="70"/>
    </location>
</feature>
<dbReference type="AlphaFoldDB" id="A6HTV9"/>
<feature type="signal peptide" evidence="1">
    <location>
        <begin position="1"/>
        <end position="17"/>
    </location>
</feature>
<accession>A6HTV9</accession>
<protein>
    <submittedName>
        <fullName evidence="2">RCG37099</fullName>
    </submittedName>
</protein>
<dbReference type="Proteomes" id="UP000234681">
    <property type="component" value="Chromosome 15"/>
</dbReference>
<reference evidence="2 3" key="1">
    <citation type="submission" date="2005-07" db="EMBL/GenBank/DDBJ databases">
        <authorList>
            <person name="Mural R.J."/>
            <person name="Li P.W."/>
            <person name="Adams M.D."/>
            <person name="Amanatides P.G."/>
            <person name="Baden-Tillson H."/>
            <person name="Barnstead M."/>
            <person name="Chin S.H."/>
            <person name="Dew I."/>
            <person name="Evans C.A."/>
            <person name="Ferriera S."/>
            <person name="Flanigan M."/>
            <person name="Fosler C."/>
            <person name="Glodek A."/>
            <person name="Gu Z."/>
            <person name="Holt R.A."/>
            <person name="Jennings D."/>
            <person name="Kraft C.L."/>
            <person name="Lu F."/>
            <person name="Nguyen T."/>
            <person name="Nusskern D.R."/>
            <person name="Pfannkoch C.M."/>
            <person name="Sitter C."/>
            <person name="Sutton G.G."/>
            <person name="Venter J.C."/>
            <person name="Wang Z."/>
            <person name="Woodage T."/>
            <person name="Zheng X.H."/>
            <person name="Zhong F."/>
        </authorList>
    </citation>
    <scope>NUCLEOTIDE SEQUENCE [LARGE SCALE GENOMIC DNA]</scope>
    <source>
        <strain>BN</strain>
        <strain evidence="3">Sprague-Dawley</strain>
    </source>
</reference>